<dbReference type="EMBL" id="BQNB010009753">
    <property type="protein sequence ID" value="GJS67929.1"/>
    <property type="molecule type" value="Genomic_DNA"/>
</dbReference>
<protein>
    <submittedName>
        <fullName evidence="2">Uncharacterized protein</fullName>
    </submittedName>
</protein>
<feature type="region of interest" description="Disordered" evidence="1">
    <location>
        <begin position="1"/>
        <end position="21"/>
    </location>
</feature>
<evidence type="ECO:0000313" key="3">
    <source>
        <dbReference type="Proteomes" id="UP001151760"/>
    </source>
</evidence>
<reference evidence="2" key="2">
    <citation type="submission" date="2022-01" db="EMBL/GenBank/DDBJ databases">
        <authorList>
            <person name="Yamashiro T."/>
            <person name="Shiraishi A."/>
            <person name="Satake H."/>
            <person name="Nakayama K."/>
        </authorList>
    </citation>
    <scope>NUCLEOTIDE SEQUENCE</scope>
</reference>
<proteinExistence type="predicted"/>
<sequence length="170" mass="19136">MLVNKRKSDKTGSTNNNCSGAAVGKVTWQPIKPKVRYELKAHGNLPKNGAPMVSTSVKDGSSKNQPAKAIDIPLSSSANPNTTSSAHFTSPTQRLYTQMPNYAKYNPYINPDQQMAFQEWHLQQQFQHTQISQHLNQAFFPTTIRPTIPTTIRRRSRHDPDVDQIKGKTY</sequence>
<reference evidence="2" key="1">
    <citation type="journal article" date="2022" name="Int. J. Mol. Sci.">
        <title>Draft Genome of Tanacetum Coccineum: Genomic Comparison of Closely Related Tanacetum-Family Plants.</title>
        <authorList>
            <person name="Yamashiro T."/>
            <person name="Shiraishi A."/>
            <person name="Nakayama K."/>
            <person name="Satake H."/>
        </authorList>
    </citation>
    <scope>NUCLEOTIDE SEQUENCE</scope>
</reference>
<name>A0ABQ4XRB5_9ASTR</name>
<evidence type="ECO:0000256" key="1">
    <source>
        <dbReference type="SAM" id="MobiDB-lite"/>
    </source>
</evidence>
<comment type="caution">
    <text evidence="2">The sequence shown here is derived from an EMBL/GenBank/DDBJ whole genome shotgun (WGS) entry which is preliminary data.</text>
</comment>
<feature type="compositionally biased region" description="Polar residues" evidence="1">
    <location>
        <begin position="53"/>
        <end position="65"/>
    </location>
</feature>
<gene>
    <name evidence="2" type="ORF">Tco_0682494</name>
</gene>
<keyword evidence="3" id="KW-1185">Reference proteome</keyword>
<evidence type="ECO:0000313" key="2">
    <source>
        <dbReference type="EMBL" id="GJS67929.1"/>
    </source>
</evidence>
<feature type="compositionally biased region" description="Low complexity" evidence="1">
    <location>
        <begin position="73"/>
        <end position="86"/>
    </location>
</feature>
<feature type="region of interest" description="Disordered" evidence="1">
    <location>
        <begin position="42"/>
        <end position="92"/>
    </location>
</feature>
<organism evidence="2 3">
    <name type="scientific">Tanacetum coccineum</name>
    <dbReference type="NCBI Taxonomy" id="301880"/>
    <lineage>
        <taxon>Eukaryota</taxon>
        <taxon>Viridiplantae</taxon>
        <taxon>Streptophyta</taxon>
        <taxon>Embryophyta</taxon>
        <taxon>Tracheophyta</taxon>
        <taxon>Spermatophyta</taxon>
        <taxon>Magnoliopsida</taxon>
        <taxon>eudicotyledons</taxon>
        <taxon>Gunneridae</taxon>
        <taxon>Pentapetalae</taxon>
        <taxon>asterids</taxon>
        <taxon>campanulids</taxon>
        <taxon>Asterales</taxon>
        <taxon>Asteraceae</taxon>
        <taxon>Asteroideae</taxon>
        <taxon>Anthemideae</taxon>
        <taxon>Anthemidinae</taxon>
        <taxon>Tanacetum</taxon>
    </lineage>
</organism>
<accession>A0ABQ4XRB5</accession>
<dbReference type="Proteomes" id="UP001151760">
    <property type="component" value="Unassembled WGS sequence"/>
</dbReference>